<keyword evidence="2" id="KW-1185">Reference proteome</keyword>
<name>A0A0H4J207_9CAUD</name>
<accession>A0A0H4J207</accession>
<proteinExistence type="predicted"/>
<organism evidence="1 2">
    <name type="scientific">Pseudoalteromonas phage H101</name>
    <dbReference type="NCBI Taxonomy" id="1654919"/>
    <lineage>
        <taxon>Viruses</taxon>
        <taxon>Duplodnaviria</taxon>
        <taxon>Heunggongvirae</taxon>
        <taxon>Uroviricota</taxon>
        <taxon>Caudoviricetes</taxon>
        <taxon>Shandongvirus</taxon>
        <taxon>Shandongvirus H101</taxon>
    </lineage>
</organism>
<dbReference type="EMBL" id="KR534323">
    <property type="protein sequence ID" value="AKO60930.1"/>
    <property type="molecule type" value="Genomic_DNA"/>
</dbReference>
<evidence type="ECO:0000313" key="1">
    <source>
        <dbReference type="EMBL" id="AKO60930.1"/>
    </source>
</evidence>
<evidence type="ECO:0000313" key="2">
    <source>
        <dbReference type="Proteomes" id="UP000202763"/>
    </source>
</evidence>
<protein>
    <submittedName>
        <fullName evidence="1">Uncharacterized protein</fullName>
    </submittedName>
</protein>
<dbReference type="KEGG" id="vg:26796524"/>
<dbReference type="Proteomes" id="UP000202763">
    <property type="component" value="Segment"/>
</dbReference>
<dbReference type="GeneID" id="26796524"/>
<dbReference type="RefSeq" id="YP_009225463.1">
    <property type="nucleotide sequence ID" value="NC_029094.1"/>
</dbReference>
<reference evidence="1 2" key="1">
    <citation type="submission" date="2015-05" db="EMBL/GenBank/DDBJ databases">
        <authorList>
            <person name="Wang D.B."/>
            <person name="Wang M."/>
        </authorList>
    </citation>
    <scope>NUCLEOTIDE SEQUENCE [LARGE SCALE GENOMIC DNA]</scope>
</reference>
<sequence length="60" mass="6857">MKQWQLVMAKGELLLEIQTLLVDMQGADTEELLRITKELSVNLEHAAKNGWVYSAEELDL</sequence>